<dbReference type="SUPFAM" id="SSF53167">
    <property type="entry name" value="Purine and uridine phosphorylases"/>
    <property type="match status" value="1"/>
</dbReference>
<dbReference type="EMBL" id="SKBU01000019">
    <property type="protein sequence ID" value="TCJ16022.1"/>
    <property type="molecule type" value="Genomic_DNA"/>
</dbReference>
<keyword evidence="5" id="KW-0328">Glycosyltransferase</keyword>
<evidence type="ECO:0000313" key="6">
    <source>
        <dbReference type="Proteomes" id="UP000295244"/>
    </source>
</evidence>
<protein>
    <recommendedName>
        <fullName evidence="2">Uridine phosphorylase</fullName>
        <ecNumber evidence="1">2.4.2.3</ecNumber>
    </recommendedName>
</protein>
<dbReference type="EC" id="2.4.2.3" evidence="1"/>
<comment type="catalytic activity">
    <reaction evidence="3">
        <text>uridine + phosphate = alpha-D-ribose 1-phosphate + uracil</text>
        <dbReference type="Rhea" id="RHEA:24388"/>
        <dbReference type="ChEBI" id="CHEBI:16704"/>
        <dbReference type="ChEBI" id="CHEBI:17568"/>
        <dbReference type="ChEBI" id="CHEBI:43474"/>
        <dbReference type="ChEBI" id="CHEBI:57720"/>
        <dbReference type="EC" id="2.4.2.3"/>
    </reaction>
</comment>
<dbReference type="GO" id="GO:0005829">
    <property type="term" value="C:cytosol"/>
    <property type="evidence" value="ECO:0007669"/>
    <property type="project" value="TreeGrafter"/>
</dbReference>
<sequence>MSPIHIRAEPGDFAESVLMPGDPRRARYIAETFFERPRLVNEERGMLGYTGEFEGRPVSVQATGMGCPSASIVTEELIMLGAKNLLRVGTCGGYHPEMQLGDLVIATAATPQDGTVLRLTEGLPYAPAAHFEVVHAAYHAAEAAGRKTFLGPVVSSDLFYDTLQEAQKRWSSLGVLAVEMEAAAIFTLAAMRGVRAGCLLTVSDTLHTGEPVRISDEDMKRAVDNMMELALKTLTALS</sequence>
<dbReference type="GO" id="GO:0009116">
    <property type="term" value="P:nucleoside metabolic process"/>
    <property type="evidence" value="ECO:0007669"/>
    <property type="project" value="InterPro"/>
</dbReference>
<dbReference type="OrthoDB" id="9782889at2"/>
<accession>A0A4V2NW53</accession>
<evidence type="ECO:0000313" key="5">
    <source>
        <dbReference type="EMBL" id="TCJ16022.1"/>
    </source>
</evidence>
<dbReference type="PANTHER" id="PTHR43691">
    <property type="entry name" value="URIDINE PHOSPHORYLASE"/>
    <property type="match status" value="1"/>
</dbReference>
<dbReference type="GO" id="GO:0004850">
    <property type="term" value="F:uridine phosphorylase activity"/>
    <property type="evidence" value="ECO:0007669"/>
    <property type="project" value="UniProtKB-EC"/>
</dbReference>
<name>A0A4V2NW53_9ACTN</name>
<proteinExistence type="predicted"/>
<evidence type="ECO:0000256" key="2">
    <source>
        <dbReference type="ARBA" id="ARBA00021980"/>
    </source>
</evidence>
<dbReference type="Gene3D" id="3.40.50.1580">
    <property type="entry name" value="Nucleoside phosphorylase domain"/>
    <property type="match status" value="1"/>
</dbReference>
<evidence type="ECO:0000259" key="4">
    <source>
        <dbReference type="Pfam" id="PF01048"/>
    </source>
</evidence>
<dbReference type="InterPro" id="IPR035994">
    <property type="entry name" value="Nucleoside_phosphorylase_sf"/>
</dbReference>
<dbReference type="Proteomes" id="UP000295244">
    <property type="component" value="Unassembled WGS sequence"/>
</dbReference>
<keyword evidence="5" id="KW-0808">Transferase</keyword>
<keyword evidence="6" id="KW-1185">Reference proteome</keyword>
<dbReference type="RefSeq" id="WP_132691896.1">
    <property type="nucleotide sequence ID" value="NZ_SKBU01000019.1"/>
</dbReference>
<reference evidence="5 6" key="1">
    <citation type="submission" date="2019-03" db="EMBL/GenBank/DDBJ databases">
        <title>Whole genome sequence of a novel Rubrobacter taiwanensis strain, isolated from Yellowstone National Park.</title>
        <authorList>
            <person name="Freed S."/>
            <person name="Ramaley R.F."/>
            <person name="Kyndt J.A."/>
        </authorList>
    </citation>
    <scope>NUCLEOTIDE SEQUENCE [LARGE SCALE GENOMIC DNA]</scope>
    <source>
        <strain evidence="5 6">Yellowstone</strain>
    </source>
</reference>
<comment type="caution">
    <text evidence="5">The sequence shown here is derived from an EMBL/GenBank/DDBJ whole genome shotgun (WGS) entry which is preliminary data.</text>
</comment>
<evidence type="ECO:0000256" key="3">
    <source>
        <dbReference type="ARBA" id="ARBA00048447"/>
    </source>
</evidence>
<dbReference type="NCBIfam" id="NF004489">
    <property type="entry name" value="PRK05819.1"/>
    <property type="match status" value="1"/>
</dbReference>
<evidence type="ECO:0000256" key="1">
    <source>
        <dbReference type="ARBA" id="ARBA00011888"/>
    </source>
</evidence>
<dbReference type="CDD" id="cd17765">
    <property type="entry name" value="PNP_ThPNP_like"/>
    <property type="match status" value="1"/>
</dbReference>
<dbReference type="PANTHER" id="PTHR43691:SF11">
    <property type="entry name" value="FI09636P-RELATED"/>
    <property type="match status" value="1"/>
</dbReference>
<gene>
    <name evidence="5" type="ORF">E0L93_11095</name>
</gene>
<dbReference type="Pfam" id="PF01048">
    <property type="entry name" value="PNP_UDP_1"/>
    <property type="match status" value="1"/>
</dbReference>
<organism evidence="5 6">
    <name type="scientific">Rubrobacter taiwanensis</name>
    <dbReference type="NCBI Taxonomy" id="185139"/>
    <lineage>
        <taxon>Bacteria</taxon>
        <taxon>Bacillati</taxon>
        <taxon>Actinomycetota</taxon>
        <taxon>Rubrobacteria</taxon>
        <taxon>Rubrobacterales</taxon>
        <taxon>Rubrobacteraceae</taxon>
        <taxon>Rubrobacter</taxon>
    </lineage>
</organism>
<dbReference type="InterPro" id="IPR000845">
    <property type="entry name" value="Nucleoside_phosphorylase_d"/>
</dbReference>
<dbReference type="AlphaFoldDB" id="A0A4V2NW53"/>
<feature type="domain" description="Nucleoside phosphorylase" evidence="4">
    <location>
        <begin position="17"/>
        <end position="233"/>
    </location>
</feature>